<reference evidence="2 3" key="2">
    <citation type="submission" date="2020-02" db="EMBL/GenBank/DDBJ databases">
        <title>Genome sequences of Thiorhodococcus mannitoliphagus and Thiorhodococcus minor, purple sulfur photosynthetic bacteria in the gammaproteobacterial family, Chromatiaceae.</title>
        <authorList>
            <person name="Aviles F.A."/>
            <person name="Meyer T.E."/>
            <person name="Kyndt J.A."/>
        </authorList>
    </citation>
    <scope>NUCLEOTIDE SEQUENCE [LARGE SCALE GENOMIC DNA]</scope>
    <source>
        <strain evidence="2 3">DSM 18266</strain>
    </source>
</reference>
<proteinExistence type="predicted"/>
<evidence type="ECO:0000256" key="1">
    <source>
        <dbReference type="SAM" id="MobiDB-lite"/>
    </source>
</evidence>
<dbReference type="Proteomes" id="UP000471640">
    <property type="component" value="Unassembled WGS sequence"/>
</dbReference>
<dbReference type="AlphaFoldDB" id="A0A6P1DRX1"/>
<dbReference type="EMBL" id="JAAIJR010000025">
    <property type="protein sequence ID" value="NEX20300.1"/>
    <property type="molecule type" value="Genomic_DNA"/>
</dbReference>
<reference evidence="3" key="1">
    <citation type="journal article" date="2020" name="Microbiol. Resour. Announc.">
        <title>Draft Genome Sequences of Thiorhodococcus mannitoliphagus and Thiorhodococcus minor, Purple Sulfur Photosynthetic Bacteria in the Gammaproteobacterial Family Chromatiaceae.</title>
        <authorList>
            <person name="Aviles F.A."/>
            <person name="Meyer T.E."/>
            <person name="Kyndt J.A."/>
        </authorList>
    </citation>
    <scope>NUCLEOTIDE SEQUENCE [LARGE SCALE GENOMIC DNA]</scope>
    <source>
        <strain evidence="3">DSM 18266</strain>
    </source>
</reference>
<keyword evidence="3" id="KW-1185">Reference proteome</keyword>
<evidence type="ECO:0000313" key="3">
    <source>
        <dbReference type="Proteomes" id="UP000471640"/>
    </source>
</evidence>
<feature type="region of interest" description="Disordered" evidence="1">
    <location>
        <begin position="250"/>
        <end position="275"/>
    </location>
</feature>
<evidence type="ECO:0000313" key="2">
    <source>
        <dbReference type="EMBL" id="NEX20300.1"/>
    </source>
</evidence>
<gene>
    <name evidence="2" type="ORF">G3480_08260</name>
</gene>
<comment type="caution">
    <text evidence="2">The sequence shown here is derived from an EMBL/GenBank/DDBJ whole genome shotgun (WGS) entry which is preliminary data.</text>
</comment>
<name>A0A6P1DRX1_9GAMM</name>
<organism evidence="2 3">
    <name type="scientific">Thiorhodococcus mannitoliphagus</name>
    <dbReference type="NCBI Taxonomy" id="329406"/>
    <lineage>
        <taxon>Bacteria</taxon>
        <taxon>Pseudomonadati</taxon>
        <taxon>Pseudomonadota</taxon>
        <taxon>Gammaproteobacteria</taxon>
        <taxon>Chromatiales</taxon>
        <taxon>Chromatiaceae</taxon>
        <taxon>Thiorhodococcus</taxon>
    </lineage>
</organism>
<sequence>MLTELQRPAFSDLLDRASRLYGQPPLPAGVKQLWWELLAPRFALEGLQQALERHLCDPDRGRRFPLPADVIAAAEADQAGAPSADEAWSIALASFDETQTVCATTEILEARNLAASIYNAGDVVGARMAFRAAYERLQRQRREDGTPVCWTLSLGWDPEGRSIALQQARTVRRLSHVPQAVTEGLPARSTPEARGIQAALLSTASPGAKAPPQRWLSELRAILRHTEETLDAPPSSVSASEQTWQQVSQLAVDAVSSQPSCSEASTANDAPDGSF</sequence>
<protein>
    <submittedName>
        <fullName evidence="2">Uncharacterized protein</fullName>
    </submittedName>
</protein>
<accession>A0A6P1DRX1</accession>
<feature type="compositionally biased region" description="Polar residues" evidence="1">
    <location>
        <begin position="250"/>
        <end position="268"/>
    </location>
</feature>
<dbReference type="RefSeq" id="WP_164653401.1">
    <property type="nucleotide sequence ID" value="NZ_JAAIJR010000025.1"/>
</dbReference>